<gene>
    <name evidence="2" type="ORF">METZ01_LOCUS43738</name>
</gene>
<proteinExistence type="predicted"/>
<dbReference type="Pfam" id="PF00994">
    <property type="entry name" value="MoCF_biosynth"/>
    <property type="match status" value="1"/>
</dbReference>
<dbReference type="Gene3D" id="3.40.980.10">
    <property type="entry name" value="MoaB/Mog-like domain"/>
    <property type="match status" value="1"/>
</dbReference>
<dbReference type="CDD" id="cd00885">
    <property type="entry name" value="cinA"/>
    <property type="match status" value="1"/>
</dbReference>
<dbReference type="PANTHER" id="PTHR13939">
    <property type="entry name" value="NICOTINAMIDE-NUCLEOTIDE AMIDOHYDROLASE PNCC"/>
    <property type="match status" value="1"/>
</dbReference>
<dbReference type="InterPro" id="IPR001453">
    <property type="entry name" value="MoaB/Mog_dom"/>
</dbReference>
<dbReference type="InterPro" id="IPR036425">
    <property type="entry name" value="MoaB/Mog-like_dom_sf"/>
</dbReference>
<dbReference type="Pfam" id="PF24102">
    <property type="entry name" value="FLAD1_M"/>
    <property type="match status" value="1"/>
</dbReference>
<reference evidence="2" key="1">
    <citation type="submission" date="2018-05" db="EMBL/GenBank/DDBJ databases">
        <authorList>
            <person name="Lanie J.A."/>
            <person name="Ng W.-L."/>
            <person name="Kazmierczak K.M."/>
            <person name="Andrzejewski T.M."/>
            <person name="Davidsen T.M."/>
            <person name="Wayne K.J."/>
            <person name="Tettelin H."/>
            <person name="Glass J.I."/>
            <person name="Rusch D."/>
            <person name="Podicherti R."/>
            <person name="Tsui H.-C.T."/>
            <person name="Winkler M.E."/>
        </authorList>
    </citation>
    <scope>NUCLEOTIDE SEQUENCE</scope>
</reference>
<sequence>MTKERQYTAAILVIGDEILSGRTQDTNSNYISKELENIGVEVTECRIIQDKKLEIIKAINELRKKNDYVFTTGGIGPTHDDVTVESISEALGVKMEKNQEAYRILKSHYKNINSSFNEVRQRMARIPKGAELIKNKISAAPGFKIENVFVFAGIPKVMKAMFSESLQFITEGMRIHSSSLSINSVEGEIANMLEETLYIVRDLKIGSYPYFNSKKDFGVNIVIKSYNTESVIYAEQKIIESLDQLNISYEVNSRN</sequence>
<organism evidence="2">
    <name type="scientific">marine metagenome</name>
    <dbReference type="NCBI Taxonomy" id="408172"/>
    <lineage>
        <taxon>unclassified sequences</taxon>
        <taxon>metagenomes</taxon>
        <taxon>ecological metagenomes</taxon>
    </lineage>
</organism>
<dbReference type="AlphaFoldDB" id="A0A381RI04"/>
<evidence type="ECO:0000313" key="2">
    <source>
        <dbReference type="EMBL" id="SUZ90884.1"/>
    </source>
</evidence>
<dbReference type="InterPro" id="IPR056596">
    <property type="entry name" value="FLAD1_M"/>
</dbReference>
<feature type="domain" description="MoaB/Mog" evidence="1">
    <location>
        <begin position="10"/>
        <end position="172"/>
    </location>
</feature>
<evidence type="ECO:0000259" key="1">
    <source>
        <dbReference type="SMART" id="SM00852"/>
    </source>
</evidence>
<protein>
    <recommendedName>
        <fullName evidence="1">MoaB/Mog domain-containing protein</fullName>
    </recommendedName>
</protein>
<dbReference type="SMART" id="SM00852">
    <property type="entry name" value="MoCF_biosynth"/>
    <property type="match status" value="1"/>
</dbReference>
<dbReference type="EMBL" id="UINC01001931">
    <property type="protein sequence ID" value="SUZ90884.1"/>
    <property type="molecule type" value="Genomic_DNA"/>
</dbReference>
<name>A0A381RI04_9ZZZZ</name>
<dbReference type="SUPFAM" id="SSF53218">
    <property type="entry name" value="Molybdenum cofactor biosynthesis proteins"/>
    <property type="match status" value="1"/>
</dbReference>
<dbReference type="PANTHER" id="PTHR13939:SF0">
    <property type="entry name" value="NMN AMIDOHYDROLASE-LIKE PROTEIN YFAY"/>
    <property type="match status" value="1"/>
</dbReference>
<accession>A0A381RI04</accession>
<dbReference type="InterPro" id="IPR050101">
    <property type="entry name" value="CinA"/>
</dbReference>